<gene>
    <name evidence="6" type="ORF">BJ971_002706</name>
</gene>
<evidence type="ECO:0000313" key="7">
    <source>
        <dbReference type="Proteomes" id="UP000578112"/>
    </source>
</evidence>
<dbReference type="GO" id="GO:0003700">
    <property type="term" value="F:DNA-binding transcription factor activity"/>
    <property type="evidence" value="ECO:0007669"/>
    <property type="project" value="TreeGrafter"/>
</dbReference>
<dbReference type="InterPro" id="IPR001647">
    <property type="entry name" value="HTH_TetR"/>
</dbReference>
<dbReference type="GO" id="GO:0000976">
    <property type="term" value="F:transcription cis-regulatory region binding"/>
    <property type="evidence" value="ECO:0007669"/>
    <property type="project" value="TreeGrafter"/>
</dbReference>
<organism evidence="6 7">
    <name type="scientific">Actinoplanes digitatis</name>
    <dbReference type="NCBI Taxonomy" id="1868"/>
    <lineage>
        <taxon>Bacteria</taxon>
        <taxon>Bacillati</taxon>
        <taxon>Actinomycetota</taxon>
        <taxon>Actinomycetes</taxon>
        <taxon>Micromonosporales</taxon>
        <taxon>Micromonosporaceae</taxon>
        <taxon>Actinoplanes</taxon>
    </lineage>
</organism>
<evidence type="ECO:0000256" key="4">
    <source>
        <dbReference type="PROSITE-ProRule" id="PRU00335"/>
    </source>
</evidence>
<keyword evidence="7" id="KW-1185">Reference proteome</keyword>
<dbReference type="InterPro" id="IPR050109">
    <property type="entry name" value="HTH-type_TetR-like_transc_reg"/>
</dbReference>
<dbReference type="SUPFAM" id="SSF46689">
    <property type="entry name" value="Homeodomain-like"/>
    <property type="match status" value="1"/>
</dbReference>
<dbReference type="PANTHER" id="PTHR30055:SF234">
    <property type="entry name" value="HTH-TYPE TRANSCRIPTIONAL REGULATOR BETI"/>
    <property type="match status" value="1"/>
</dbReference>
<evidence type="ECO:0000313" key="6">
    <source>
        <dbReference type="EMBL" id="MBB4762150.1"/>
    </source>
</evidence>
<evidence type="ECO:0000256" key="2">
    <source>
        <dbReference type="ARBA" id="ARBA00023125"/>
    </source>
</evidence>
<dbReference type="EMBL" id="JACHNH010000001">
    <property type="protein sequence ID" value="MBB4762150.1"/>
    <property type="molecule type" value="Genomic_DNA"/>
</dbReference>
<sequence>MPRRSTRDEILVVAAAQFAHVGFKGASLQEIAAEVGCSKATLLYHFAGKDAILAALIAPAAEELAALDARLAALDGPELQSAAIEGFVDLVLRHRQEAALIYGDAARFLREPAFAFLRPHIDNLCAALAGRSPDPADCLAAEVLLGGIAGVVIDKAGEDLREALVAVAKRALITPHDKD</sequence>
<keyword evidence="2 4" id="KW-0238">DNA-binding</keyword>
<dbReference type="PROSITE" id="PS50977">
    <property type="entry name" value="HTH_TETR_2"/>
    <property type="match status" value="1"/>
</dbReference>
<dbReference type="PANTHER" id="PTHR30055">
    <property type="entry name" value="HTH-TYPE TRANSCRIPTIONAL REGULATOR RUTR"/>
    <property type="match status" value="1"/>
</dbReference>
<keyword evidence="1" id="KW-0805">Transcription regulation</keyword>
<proteinExistence type="predicted"/>
<evidence type="ECO:0000256" key="1">
    <source>
        <dbReference type="ARBA" id="ARBA00023015"/>
    </source>
</evidence>
<protein>
    <submittedName>
        <fullName evidence="6">AcrR family transcriptional regulator</fullName>
    </submittedName>
</protein>
<keyword evidence="3" id="KW-0804">Transcription</keyword>
<feature type="DNA-binding region" description="H-T-H motif" evidence="4">
    <location>
        <begin position="27"/>
        <end position="46"/>
    </location>
</feature>
<dbReference type="Pfam" id="PF00440">
    <property type="entry name" value="TetR_N"/>
    <property type="match status" value="1"/>
</dbReference>
<dbReference type="AlphaFoldDB" id="A0A7W7HWQ8"/>
<dbReference type="Proteomes" id="UP000578112">
    <property type="component" value="Unassembled WGS sequence"/>
</dbReference>
<feature type="domain" description="HTH tetR-type" evidence="5">
    <location>
        <begin position="4"/>
        <end position="64"/>
    </location>
</feature>
<dbReference type="InterPro" id="IPR009057">
    <property type="entry name" value="Homeodomain-like_sf"/>
</dbReference>
<accession>A0A7W7HWQ8</accession>
<dbReference type="Gene3D" id="1.10.357.10">
    <property type="entry name" value="Tetracycline Repressor, domain 2"/>
    <property type="match status" value="1"/>
</dbReference>
<dbReference type="PRINTS" id="PR00455">
    <property type="entry name" value="HTHTETR"/>
</dbReference>
<name>A0A7W7HWQ8_9ACTN</name>
<comment type="caution">
    <text evidence="6">The sequence shown here is derived from an EMBL/GenBank/DDBJ whole genome shotgun (WGS) entry which is preliminary data.</text>
</comment>
<reference evidence="6 7" key="1">
    <citation type="submission" date="2020-08" db="EMBL/GenBank/DDBJ databases">
        <title>Sequencing the genomes of 1000 actinobacteria strains.</title>
        <authorList>
            <person name="Klenk H.-P."/>
        </authorList>
    </citation>
    <scope>NUCLEOTIDE SEQUENCE [LARGE SCALE GENOMIC DNA]</scope>
    <source>
        <strain evidence="6 7">DSM 43149</strain>
    </source>
</reference>
<evidence type="ECO:0000259" key="5">
    <source>
        <dbReference type="PROSITE" id="PS50977"/>
    </source>
</evidence>
<evidence type="ECO:0000256" key="3">
    <source>
        <dbReference type="ARBA" id="ARBA00023163"/>
    </source>
</evidence>
<dbReference type="RefSeq" id="WP_239087643.1">
    <property type="nucleotide sequence ID" value="NZ_BOMK01000047.1"/>
</dbReference>